<dbReference type="AlphaFoldDB" id="A0A7K4EBX9"/>
<reference evidence="1 2" key="1">
    <citation type="journal article" date="2013" name="Genome Announc.">
        <title>Genome Sequence of Naphthalene-Degrading Soil Bacterium Pseudomonas putida CSV86.</title>
        <authorList>
            <person name="Phale P.S."/>
            <person name="Paliwal V."/>
            <person name="Raju S.C."/>
            <person name="Modak A."/>
            <person name="Purohit H.J."/>
        </authorList>
    </citation>
    <scope>NUCLEOTIDE SEQUENCE [LARGE SCALE GENOMIC DNA]</scope>
    <source>
        <strain evidence="1 2">CSV86</strain>
    </source>
</reference>
<protein>
    <submittedName>
        <fullName evidence="1">Uncharacterized protein</fullName>
    </submittedName>
</protein>
<name>A0A7K4EBX9_9PSED</name>
<sequence>MIRPLHEVVRDIDRSHWRLVSGATAPASSASTPRMAARRCCRSGRKQSVLVYQDFNLDGIEDLALMEGDEAVLLYPEKDGERIELDGQLPQGSELRMRSLWELACQR</sequence>
<accession>A0A7K4EBX9</accession>
<evidence type="ECO:0000313" key="1">
    <source>
        <dbReference type="EMBL" id="NNJ15137.1"/>
    </source>
</evidence>
<dbReference type="OrthoDB" id="5993839at2"/>
<keyword evidence="2" id="KW-1185">Reference proteome</keyword>
<dbReference type="Proteomes" id="UP000010448">
    <property type="component" value="Unassembled WGS sequence"/>
</dbReference>
<evidence type="ECO:0000313" key="2">
    <source>
        <dbReference type="Proteomes" id="UP000010448"/>
    </source>
</evidence>
<dbReference type="RefSeq" id="WP_158487745.1">
    <property type="nucleotide sequence ID" value="NZ_AMWJ02000001.1"/>
</dbReference>
<gene>
    <name evidence="1" type="ORF">CSV86_007705</name>
</gene>
<proteinExistence type="predicted"/>
<comment type="caution">
    <text evidence="1">The sequence shown here is derived from an EMBL/GenBank/DDBJ whole genome shotgun (WGS) entry which is preliminary data.</text>
</comment>
<organism evidence="1 2">
    <name type="scientific">Pseudomonas bharatica CSV86</name>
    <dbReference type="NCBI Taxonomy" id="1005395"/>
    <lineage>
        <taxon>Bacteria</taxon>
        <taxon>Pseudomonadati</taxon>
        <taxon>Pseudomonadota</taxon>
        <taxon>Gammaproteobacteria</taxon>
        <taxon>Pseudomonadales</taxon>
        <taxon>Pseudomonadaceae</taxon>
        <taxon>Pseudomonas</taxon>
        <taxon>Pseudomonas bharatica</taxon>
    </lineage>
</organism>
<dbReference type="EMBL" id="AMWJ02000001">
    <property type="protein sequence ID" value="NNJ15137.1"/>
    <property type="molecule type" value="Genomic_DNA"/>
</dbReference>